<dbReference type="AlphaFoldDB" id="A0AA86W500"/>
<evidence type="ECO:0000313" key="1">
    <source>
        <dbReference type="EMBL" id="CAJ1978714.1"/>
    </source>
</evidence>
<gene>
    <name evidence="1" type="ORF">AYBTSS11_LOCUS30913</name>
</gene>
<dbReference type="Proteomes" id="UP001189624">
    <property type="component" value="Chromosome 11"/>
</dbReference>
<accession>A0AA86W500</accession>
<sequence length="80" mass="9408">MADSNLLRASQFVKGDLEAGKRNKIVESKNKCRRIQKEIWKVKKYKSKQVLRVLRVVWVEFPVSFSEDHINDMKAPISDF</sequence>
<dbReference type="EMBL" id="OY731408">
    <property type="protein sequence ID" value="CAJ1978714.1"/>
    <property type="molecule type" value="Genomic_DNA"/>
</dbReference>
<name>A0AA86W500_9FABA</name>
<evidence type="ECO:0000313" key="2">
    <source>
        <dbReference type="Proteomes" id="UP001189624"/>
    </source>
</evidence>
<organism evidence="1 2">
    <name type="scientific">Sphenostylis stenocarpa</name>
    <dbReference type="NCBI Taxonomy" id="92480"/>
    <lineage>
        <taxon>Eukaryota</taxon>
        <taxon>Viridiplantae</taxon>
        <taxon>Streptophyta</taxon>
        <taxon>Embryophyta</taxon>
        <taxon>Tracheophyta</taxon>
        <taxon>Spermatophyta</taxon>
        <taxon>Magnoliopsida</taxon>
        <taxon>eudicotyledons</taxon>
        <taxon>Gunneridae</taxon>
        <taxon>Pentapetalae</taxon>
        <taxon>rosids</taxon>
        <taxon>fabids</taxon>
        <taxon>Fabales</taxon>
        <taxon>Fabaceae</taxon>
        <taxon>Papilionoideae</taxon>
        <taxon>50 kb inversion clade</taxon>
        <taxon>NPAAA clade</taxon>
        <taxon>indigoferoid/millettioid clade</taxon>
        <taxon>Phaseoleae</taxon>
        <taxon>Sphenostylis</taxon>
    </lineage>
</organism>
<proteinExistence type="predicted"/>
<reference evidence="1" key="1">
    <citation type="submission" date="2023-10" db="EMBL/GenBank/DDBJ databases">
        <authorList>
            <person name="Domelevo Entfellner J.-B."/>
        </authorList>
    </citation>
    <scope>NUCLEOTIDE SEQUENCE</scope>
</reference>
<protein>
    <submittedName>
        <fullName evidence="1">Uncharacterized protein</fullName>
    </submittedName>
</protein>
<dbReference type="Gramene" id="rna-AYBTSS11_LOCUS30913">
    <property type="protein sequence ID" value="CAJ1978714.1"/>
    <property type="gene ID" value="gene-AYBTSS11_LOCUS30913"/>
</dbReference>
<keyword evidence="2" id="KW-1185">Reference proteome</keyword>